<dbReference type="Proteomes" id="UP000831701">
    <property type="component" value="Chromosome 3"/>
</dbReference>
<sequence>MLQQSELIFDFASDHVNVSQLGGYSDYPAVIVEQVPHPHLLSYAGLACEQSQTEGEHQQLLKVEPCESGEEETMETLVAADSLLSMDCPDTLSLEQYSQTFLPSLGDVITTPVTQVTVSAEGIVGTVDQPQWHSLHTKKPTTQLQSRKRGRKPRHRRAESPTPDIILKKDKYNKGGNTLYLWQFLMELLQDRQVCPRYIKWTNPHAGIFKLVNSKAVARLWGKHKNKPDMNYETMGRALRYYYQRGILNKVEGQRLVYQFTSLPKDMIYITDGDSSKEEEDYDDNSGIDEDVSDDSDDSTIPSSDQSVEEEESHPPQKKMLSSSVRAAATQRSKPAAPRPSGQRDTVLRPTSTSLIQEQHLPIVSAEMLRTLQNLPKVQSLQPAGHASVFKTAQLLGSLCERQAASE</sequence>
<accession>A0ACB8X560</accession>
<organism evidence="1 2">
    <name type="scientific">Scortum barcoo</name>
    <name type="common">barcoo grunter</name>
    <dbReference type="NCBI Taxonomy" id="214431"/>
    <lineage>
        <taxon>Eukaryota</taxon>
        <taxon>Metazoa</taxon>
        <taxon>Chordata</taxon>
        <taxon>Craniata</taxon>
        <taxon>Vertebrata</taxon>
        <taxon>Euteleostomi</taxon>
        <taxon>Actinopterygii</taxon>
        <taxon>Neopterygii</taxon>
        <taxon>Teleostei</taxon>
        <taxon>Neoteleostei</taxon>
        <taxon>Acanthomorphata</taxon>
        <taxon>Eupercaria</taxon>
        <taxon>Centrarchiformes</taxon>
        <taxon>Terapontoidei</taxon>
        <taxon>Terapontidae</taxon>
        <taxon>Scortum</taxon>
    </lineage>
</organism>
<evidence type="ECO:0000313" key="1">
    <source>
        <dbReference type="EMBL" id="KAI3375251.1"/>
    </source>
</evidence>
<proteinExistence type="predicted"/>
<gene>
    <name evidence="1" type="ORF">L3Q82_021753</name>
</gene>
<reference evidence="1" key="1">
    <citation type="submission" date="2022-04" db="EMBL/GenBank/DDBJ databases">
        <title>Jade perch genome.</title>
        <authorList>
            <person name="Chao B."/>
        </authorList>
    </citation>
    <scope>NUCLEOTIDE SEQUENCE</scope>
    <source>
        <strain evidence="1">CB-2022</strain>
    </source>
</reference>
<protein>
    <submittedName>
        <fullName evidence="1">Uncharacterized protein</fullName>
    </submittedName>
</protein>
<evidence type="ECO:0000313" key="2">
    <source>
        <dbReference type="Proteomes" id="UP000831701"/>
    </source>
</evidence>
<dbReference type="EMBL" id="CM041533">
    <property type="protein sequence ID" value="KAI3375251.1"/>
    <property type="molecule type" value="Genomic_DNA"/>
</dbReference>
<feature type="non-terminal residue" evidence="1">
    <location>
        <position position="407"/>
    </location>
</feature>
<name>A0ACB8X560_9TELE</name>
<comment type="caution">
    <text evidence="1">The sequence shown here is derived from an EMBL/GenBank/DDBJ whole genome shotgun (WGS) entry which is preliminary data.</text>
</comment>
<keyword evidence="2" id="KW-1185">Reference proteome</keyword>